<evidence type="ECO:0000313" key="3">
    <source>
        <dbReference type="Proteomes" id="UP000190027"/>
    </source>
</evidence>
<feature type="transmembrane region" description="Helical" evidence="1">
    <location>
        <begin position="132"/>
        <end position="155"/>
    </location>
</feature>
<sequence>MDPAQLIPVVDPIPIPGPWFDVLLVVTFVAHILFMNVVVGGAVISLVGHARNTEPLSRSLSKKLPTILALTINMGVAPLLFLQTVYGQFDYTSSVLMAGYWLAVIGLLLAAYYGLYIYNLKFDGLGGLRTPLLLLTLGMMLWIGFMFSNNVTLMLRPEKWFDYFKTGGAGFLNLDDPVLYPRYLHFMVASLAVGGLFVALRAHFKKDAERLKTGMLWFMRATVVNLAVGVWFLMALPGEIMMLFMGGDALATGVLALGILGAAALVWTGLTRRPVLAAVLTVVTVLLMAVARHIVRTAYLAPWFDSSQLPITGEYSTLLLFLFFLAVGLPCVVWMVRIYVKPANIEGDA</sequence>
<feature type="transmembrane region" description="Helical" evidence="1">
    <location>
        <begin position="183"/>
        <end position="204"/>
    </location>
</feature>
<keyword evidence="1" id="KW-0472">Membrane</keyword>
<dbReference type="RefSeq" id="WP_078717913.1">
    <property type="nucleotide sequence ID" value="NZ_FUYC01000015.1"/>
</dbReference>
<feature type="transmembrane region" description="Helical" evidence="1">
    <location>
        <begin position="216"/>
        <end position="234"/>
    </location>
</feature>
<reference evidence="2 3" key="1">
    <citation type="submission" date="2017-02" db="EMBL/GenBank/DDBJ databases">
        <authorList>
            <person name="Peterson S.W."/>
        </authorList>
    </citation>
    <scope>NUCLEOTIDE SEQUENCE [LARGE SCALE GENOMIC DNA]</scope>
    <source>
        <strain evidence="2 3">DSM 16080</strain>
    </source>
</reference>
<feature type="transmembrane region" description="Helical" evidence="1">
    <location>
        <begin position="67"/>
        <end position="86"/>
    </location>
</feature>
<accession>A0A1T4XQX4</accession>
<protein>
    <submittedName>
        <fullName evidence="2">Uncharacterized protein</fullName>
    </submittedName>
</protein>
<keyword evidence="3" id="KW-1185">Reference proteome</keyword>
<keyword evidence="1" id="KW-0812">Transmembrane</keyword>
<keyword evidence="1" id="KW-1133">Transmembrane helix</keyword>
<dbReference type="STRING" id="1121449.SAMN02745704_02367"/>
<dbReference type="AlphaFoldDB" id="A0A1T4XQX4"/>
<feature type="transmembrane region" description="Helical" evidence="1">
    <location>
        <begin position="275"/>
        <end position="295"/>
    </location>
</feature>
<gene>
    <name evidence="2" type="ORF">SAMN02745704_02367</name>
</gene>
<evidence type="ECO:0000256" key="1">
    <source>
        <dbReference type="SAM" id="Phobius"/>
    </source>
</evidence>
<dbReference type="Proteomes" id="UP000190027">
    <property type="component" value="Unassembled WGS sequence"/>
</dbReference>
<feature type="transmembrane region" description="Helical" evidence="1">
    <location>
        <begin position="22"/>
        <end position="47"/>
    </location>
</feature>
<dbReference type="EMBL" id="FUYC01000015">
    <property type="protein sequence ID" value="SKA91763.1"/>
    <property type="molecule type" value="Genomic_DNA"/>
</dbReference>
<organism evidence="2 3">
    <name type="scientific">Paucidesulfovibrio gracilis DSM 16080</name>
    <dbReference type="NCBI Taxonomy" id="1121449"/>
    <lineage>
        <taxon>Bacteria</taxon>
        <taxon>Pseudomonadati</taxon>
        <taxon>Thermodesulfobacteriota</taxon>
        <taxon>Desulfovibrionia</taxon>
        <taxon>Desulfovibrionales</taxon>
        <taxon>Desulfovibrionaceae</taxon>
        <taxon>Paucidesulfovibrio</taxon>
    </lineage>
</organism>
<feature type="transmembrane region" description="Helical" evidence="1">
    <location>
        <begin position="240"/>
        <end position="268"/>
    </location>
</feature>
<proteinExistence type="predicted"/>
<evidence type="ECO:0000313" key="2">
    <source>
        <dbReference type="EMBL" id="SKA91763.1"/>
    </source>
</evidence>
<feature type="transmembrane region" description="Helical" evidence="1">
    <location>
        <begin position="98"/>
        <end position="120"/>
    </location>
</feature>
<name>A0A1T4XQX4_9BACT</name>
<feature type="transmembrane region" description="Helical" evidence="1">
    <location>
        <begin position="315"/>
        <end position="336"/>
    </location>
</feature>
<dbReference type="OrthoDB" id="9810382at2"/>